<protein>
    <submittedName>
        <fullName evidence="3">Uncharacterized protein</fullName>
    </submittedName>
</protein>
<evidence type="ECO:0000313" key="4">
    <source>
        <dbReference type="Proteomes" id="UP000620075"/>
    </source>
</evidence>
<sequence length="74" mass="7424">MNRSFLIREWGAVTFVVTVLIGLIVVPVALYFGNQSGAGSAPAPTPSVTVSTSASPSAAVSPAASVRPTASPTH</sequence>
<organism evidence="3 4">
    <name type="scientific">Candidatus Dormiibacter inghamiae</name>
    <dbReference type="NCBI Taxonomy" id="3127013"/>
    <lineage>
        <taxon>Bacteria</taxon>
        <taxon>Bacillati</taxon>
        <taxon>Candidatus Dormiibacterota</taxon>
        <taxon>Candidatus Dormibacteria</taxon>
        <taxon>Candidatus Dormibacterales</taxon>
        <taxon>Candidatus Dormibacteraceae</taxon>
        <taxon>Candidatus Dormiibacter</taxon>
    </lineage>
</organism>
<gene>
    <name evidence="3" type="ORF">JF888_01635</name>
</gene>
<accession>A0A934NCB3</accession>
<comment type="caution">
    <text evidence="3">The sequence shown here is derived from an EMBL/GenBank/DDBJ whole genome shotgun (WGS) entry which is preliminary data.</text>
</comment>
<keyword evidence="2" id="KW-0472">Membrane</keyword>
<proteinExistence type="predicted"/>
<evidence type="ECO:0000256" key="2">
    <source>
        <dbReference type="SAM" id="Phobius"/>
    </source>
</evidence>
<feature type="region of interest" description="Disordered" evidence="1">
    <location>
        <begin position="37"/>
        <end position="74"/>
    </location>
</feature>
<reference evidence="3 4" key="1">
    <citation type="submission" date="2020-10" db="EMBL/GenBank/DDBJ databases">
        <title>Ca. Dormibacterota MAGs.</title>
        <authorList>
            <person name="Montgomery K."/>
        </authorList>
    </citation>
    <scope>NUCLEOTIDE SEQUENCE [LARGE SCALE GENOMIC DNA]</scope>
    <source>
        <strain evidence="3">SC8811_S16_3</strain>
    </source>
</reference>
<dbReference type="Proteomes" id="UP000620075">
    <property type="component" value="Unassembled WGS sequence"/>
</dbReference>
<dbReference type="EMBL" id="JAEKNQ010000010">
    <property type="protein sequence ID" value="MBJ7601893.1"/>
    <property type="molecule type" value="Genomic_DNA"/>
</dbReference>
<name>A0A934NCB3_9BACT</name>
<feature type="compositionally biased region" description="Low complexity" evidence="1">
    <location>
        <begin position="40"/>
        <end position="74"/>
    </location>
</feature>
<evidence type="ECO:0000256" key="1">
    <source>
        <dbReference type="SAM" id="MobiDB-lite"/>
    </source>
</evidence>
<feature type="transmembrane region" description="Helical" evidence="2">
    <location>
        <begin position="12"/>
        <end position="32"/>
    </location>
</feature>
<keyword evidence="2" id="KW-1133">Transmembrane helix</keyword>
<keyword evidence="2" id="KW-0812">Transmembrane</keyword>
<evidence type="ECO:0000313" key="3">
    <source>
        <dbReference type="EMBL" id="MBJ7601893.1"/>
    </source>
</evidence>
<dbReference type="AlphaFoldDB" id="A0A934NCB3"/>
<dbReference type="RefSeq" id="WP_338176276.1">
    <property type="nucleotide sequence ID" value="NZ_JAEKNQ010000010.1"/>
</dbReference>